<dbReference type="Gene3D" id="2.60.40.1180">
    <property type="entry name" value="Golgi alpha-mannosidase II"/>
    <property type="match status" value="1"/>
</dbReference>
<dbReference type="SUPFAM" id="SSF51445">
    <property type="entry name" value="(Trans)glycosidases"/>
    <property type="match status" value="1"/>
</dbReference>
<keyword evidence="4" id="KW-1185">Reference proteome</keyword>
<dbReference type="EMBL" id="CP139781">
    <property type="protein sequence ID" value="WRQ86244.1"/>
    <property type="molecule type" value="Genomic_DNA"/>
</dbReference>
<dbReference type="RefSeq" id="WP_221031172.1">
    <property type="nucleotide sequence ID" value="NZ_CP139781.1"/>
</dbReference>
<evidence type="ECO:0000313" key="3">
    <source>
        <dbReference type="EMBL" id="WRQ86244.1"/>
    </source>
</evidence>
<evidence type="ECO:0000259" key="2">
    <source>
        <dbReference type="Pfam" id="PF12891"/>
    </source>
</evidence>
<dbReference type="Proteomes" id="UP000738431">
    <property type="component" value="Chromosome"/>
</dbReference>
<evidence type="ECO:0000313" key="4">
    <source>
        <dbReference type="Proteomes" id="UP000738431"/>
    </source>
</evidence>
<accession>A0ABZ1C6T4</accession>
<keyword evidence="3" id="KW-0378">Hydrolase</keyword>
<dbReference type="InterPro" id="IPR013780">
    <property type="entry name" value="Glyco_hydro_b"/>
</dbReference>
<dbReference type="GO" id="GO:0016787">
    <property type="term" value="F:hydrolase activity"/>
    <property type="evidence" value="ECO:0007669"/>
    <property type="project" value="UniProtKB-KW"/>
</dbReference>
<sequence>MSQRTPFRTVLVAMLLPWASTVVSAQSVSIAIDVTQDRLPVSPYLYGKNDTPGQPGNLRTAADWTRFRDSGLRMMRTLGGNNGTKYNWQKKLSSHPDWYNNVYANDWDFAQTQLQQNLPGVQSLWGFQLLGKVADNADHNFNEWNYNQAQWWTGVAQNLAGGGVPNSAGGHDAQQEGDPALYLTDSDAATSTAILEHWISPDGLGLDRSQFVYWSMDNEPEIWEGTHDDVMPDQLSPEAFMQRYFAYAKAARARYPDIKLTGPVAANEWQWYNWADPITVDGRNYPWLEYFIKRVGEEQARTGIRLLDVLDIHYYPSTTTPAEIVQVHRTFFDEDYVSPDANGVHAINGGWDTSINNEYIFGRCNAWLDQYLGANHGVTLGLTEIDIAVTDAPLASVWYASMIGTFMEHGVEIFTPWSWQPGMWEVMHLFANYNGDVTARATSTNEELVSAYATTDSTTGALTIVLVNRALDSSTSTRVALNTPSISDGVYAVRQLANLPADETFVSASNNALVIGSAMVSGNAFNLTLPALSVSSITLPGAVTPTPTTSGPSRLTNVSVRAVSGAGVNALTVGFVVGGSGNKEVLLRGIGPTLEDFFIAGFLPDPVMDLSRPSATPFETNDNWADNATAIANASSQLGAFALDESSLDAGLLTTLEPGPYTARIGDANDETGVVLGEAYETDAASPARLTNISARTWMGTGSDTLVAGFVITGTDPQTVLVRAIGPTLAQWSIRGVMNDPVLRIFGQSASVPLYQNDDWGDVAYSNEIAAAAQSVGAFPLPAGSADSTLLITLPPGVYSAIVAGAGDTTGIALVEVYEID</sequence>
<dbReference type="InterPro" id="IPR017853">
    <property type="entry name" value="GH"/>
</dbReference>
<proteinExistence type="predicted"/>
<gene>
    <name evidence="3" type="ORF">K1X11_015620</name>
</gene>
<name>A0ABZ1C6T4_9BACT</name>
<feature type="signal peptide" evidence="1">
    <location>
        <begin position="1"/>
        <end position="25"/>
    </location>
</feature>
<feature type="domain" description="Glycoside hydrolase family 44 catalytic" evidence="2">
    <location>
        <begin position="97"/>
        <end position="317"/>
    </location>
</feature>
<protein>
    <submittedName>
        <fullName evidence="3">Glycoside hydrolase family 44 protein</fullName>
    </submittedName>
</protein>
<dbReference type="Gene3D" id="3.20.20.80">
    <property type="entry name" value="Glycosidases"/>
    <property type="match status" value="1"/>
</dbReference>
<dbReference type="Pfam" id="PF12891">
    <property type="entry name" value="Glyco_hydro_44"/>
    <property type="match status" value="1"/>
</dbReference>
<reference evidence="3 4" key="1">
    <citation type="submission" date="2023-12" db="EMBL/GenBank/DDBJ databases">
        <title>Description of an unclassified Opitutus bacterium of Verrucomicrobiota.</title>
        <authorList>
            <person name="Zhang D.-F."/>
        </authorList>
    </citation>
    <scope>NUCLEOTIDE SEQUENCE [LARGE SCALE GENOMIC DNA]</scope>
    <source>
        <strain evidence="3 4">WL0086</strain>
    </source>
</reference>
<organism evidence="3 4">
    <name type="scientific">Actomonas aquatica</name>
    <dbReference type="NCBI Taxonomy" id="2866162"/>
    <lineage>
        <taxon>Bacteria</taxon>
        <taxon>Pseudomonadati</taxon>
        <taxon>Verrucomicrobiota</taxon>
        <taxon>Opitutia</taxon>
        <taxon>Opitutales</taxon>
        <taxon>Opitutaceae</taxon>
        <taxon>Actomonas</taxon>
    </lineage>
</organism>
<dbReference type="InterPro" id="IPR024745">
    <property type="entry name" value="GH44_cat"/>
</dbReference>
<evidence type="ECO:0000256" key="1">
    <source>
        <dbReference type="SAM" id="SignalP"/>
    </source>
</evidence>
<keyword evidence="1" id="KW-0732">Signal</keyword>
<feature type="chain" id="PRO_5045427604" evidence="1">
    <location>
        <begin position="26"/>
        <end position="821"/>
    </location>
</feature>